<comment type="caution">
    <text evidence="1">Lacks conserved residue(s) required for the propagation of feature annotation.</text>
</comment>
<proteinExistence type="predicted"/>
<reference evidence="3" key="2">
    <citation type="submission" date="2025-08" db="UniProtKB">
        <authorList>
            <consortium name="Ensembl"/>
        </authorList>
    </citation>
    <scope>IDENTIFICATION</scope>
</reference>
<evidence type="ECO:0000256" key="1">
    <source>
        <dbReference type="PROSITE-ProRule" id="PRU00122"/>
    </source>
</evidence>
<reference evidence="3" key="3">
    <citation type="submission" date="2025-09" db="UniProtKB">
        <authorList>
            <consortium name="Ensembl"/>
        </authorList>
    </citation>
    <scope>IDENTIFICATION</scope>
</reference>
<dbReference type="PANTHER" id="PTHR15036">
    <property type="entry name" value="PIKACHURIN-LIKE PROTEIN"/>
    <property type="match status" value="1"/>
</dbReference>
<evidence type="ECO:0000313" key="4">
    <source>
        <dbReference type="Proteomes" id="UP000314982"/>
    </source>
</evidence>
<name>A0A4W5P1W5_9TELE</name>
<dbReference type="PROSITE" id="PS50025">
    <property type="entry name" value="LAM_G_DOMAIN"/>
    <property type="match status" value="1"/>
</dbReference>
<accession>A0A4W5P1W5</accession>
<dbReference type="InterPro" id="IPR013320">
    <property type="entry name" value="ConA-like_dom_sf"/>
</dbReference>
<dbReference type="Gene3D" id="2.60.120.200">
    <property type="match status" value="1"/>
</dbReference>
<evidence type="ECO:0000313" key="3">
    <source>
        <dbReference type="Ensembl" id="ENSHHUP00000055540.1"/>
    </source>
</evidence>
<evidence type="ECO:0000259" key="2">
    <source>
        <dbReference type="PROSITE" id="PS50025"/>
    </source>
</evidence>
<dbReference type="AlphaFoldDB" id="A0A4W5P1W5"/>
<reference evidence="4" key="1">
    <citation type="submission" date="2018-06" db="EMBL/GenBank/DDBJ databases">
        <title>Genome assembly of Danube salmon.</title>
        <authorList>
            <person name="Macqueen D.J."/>
            <person name="Gundappa M.K."/>
        </authorList>
    </citation>
    <scope>NUCLEOTIDE SEQUENCE [LARGE SCALE GENOMIC DNA]</scope>
</reference>
<dbReference type="Ensembl" id="ENSHHUT00000057466.1">
    <property type="protein sequence ID" value="ENSHHUP00000055540.1"/>
    <property type="gene ID" value="ENSHHUG00000033201.1"/>
</dbReference>
<sequence>MMNVKLNSKFPTYQEKVGISLGCHKDFLASRKAEFNVGSSLSAALKGFSLANDITVSLGFKSSEKEGLLLQNTESSIGAIELALVDGYVVLTFKDEVWKSLKSSKQYQDGKWHYLTATRRVSPQSIELRIDEEDVGGQITSGSFRSNPDSVFLGKDTFKGCISNLYLRRPDSLYIAEDLSQFSSTGDVLLDMCSADRPPQLMLDRNTSRKR</sequence>
<dbReference type="InterPro" id="IPR001791">
    <property type="entry name" value="Laminin_G"/>
</dbReference>
<organism evidence="3 4">
    <name type="scientific">Hucho hucho</name>
    <name type="common">huchen</name>
    <dbReference type="NCBI Taxonomy" id="62062"/>
    <lineage>
        <taxon>Eukaryota</taxon>
        <taxon>Metazoa</taxon>
        <taxon>Chordata</taxon>
        <taxon>Craniata</taxon>
        <taxon>Vertebrata</taxon>
        <taxon>Euteleostomi</taxon>
        <taxon>Actinopterygii</taxon>
        <taxon>Neopterygii</taxon>
        <taxon>Teleostei</taxon>
        <taxon>Protacanthopterygii</taxon>
        <taxon>Salmoniformes</taxon>
        <taxon>Salmonidae</taxon>
        <taxon>Salmoninae</taxon>
        <taxon>Hucho</taxon>
    </lineage>
</organism>
<dbReference type="InterPro" id="IPR050372">
    <property type="entry name" value="Neurexin-related_CASP"/>
</dbReference>
<dbReference type="Proteomes" id="UP000314982">
    <property type="component" value="Unassembled WGS sequence"/>
</dbReference>
<dbReference type="PANTHER" id="PTHR15036:SF67">
    <property type="entry name" value="LAMININ SUBUNIT ALPHA-LIKE PROTEIN"/>
    <property type="match status" value="1"/>
</dbReference>
<protein>
    <recommendedName>
        <fullName evidence="2">Laminin G domain-containing protein</fullName>
    </recommendedName>
</protein>
<dbReference type="SMART" id="SM00282">
    <property type="entry name" value="LamG"/>
    <property type="match status" value="1"/>
</dbReference>
<dbReference type="Pfam" id="PF02210">
    <property type="entry name" value="Laminin_G_2"/>
    <property type="match status" value="1"/>
</dbReference>
<dbReference type="CDD" id="cd00110">
    <property type="entry name" value="LamG"/>
    <property type="match status" value="1"/>
</dbReference>
<dbReference type="GeneTree" id="ENSGT00940000155638"/>
<dbReference type="SUPFAM" id="SSF49899">
    <property type="entry name" value="Concanavalin A-like lectins/glucanases"/>
    <property type="match status" value="1"/>
</dbReference>
<feature type="domain" description="Laminin G" evidence="2">
    <location>
        <begin position="32"/>
        <end position="193"/>
    </location>
</feature>
<dbReference type="STRING" id="62062.ENSHHUP00000055540"/>
<keyword evidence="4" id="KW-1185">Reference proteome</keyword>